<organism evidence="1 2">
    <name type="scientific">Actinomadura syzygii</name>
    <dbReference type="NCBI Taxonomy" id="1427538"/>
    <lineage>
        <taxon>Bacteria</taxon>
        <taxon>Bacillati</taxon>
        <taxon>Actinomycetota</taxon>
        <taxon>Actinomycetes</taxon>
        <taxon>Streptosporangiales</taxon>
        <taxon>Thermomonosporaceae</taxon>
        <taxon>Actinomadura</taxon>
    </lineage>
</organism>
<evidence type="ECO:0000313" key="2">
    <source>
        <dbReference type="Proteomes" id="UP000322634"/>
    </source>
</evidence>
<dbReference type="InterPro" id="IPR055585">
    <property type="entry name" value="DUF7161"/>
</dbReference>
<dbReference type="AlphaFoldDB" id="A0A5D0UKC1"/>
<dbReference type="Pfam" id="PF23720">
    <property type="entry name" value="DUF7161"/>
    <property type="match status" value="1"/>
</dbReference>
<sequence>MSNDQNRKPLPYNAKGLRGKLAHVLVDEPTDETDWPADLPPGTKTVIILDDEPNPHHTLRVHPPNDPAHTALVVYDQLALAETPPPKGMDPRRIALNRRHSIEMGQLFTEFLGTHPDVESELHNGQMTEPQEEAWTTYSATLLHRHQSERAALADHLEAEQNQPET</sequence>
<gene>
    <name evidence="1" type="ORF">FXF65_01185</name>
</gene>
<protein>
    <submittedName>
        <fullName evidence="1">Uncharacterized protein</fullName>
    </submittedName>
</protein>
<proteinExistence type="predicted"/>
<accession>A0A5D0UKC1</accession>
<name>A0A5D0UKC1_9ACTN</name>
<evidence type="ECO:0000313" key="1">
    <source>
        <dbReference type="EMBL" id="TYC18407.1"/>
    </source>
</evidence>
<keyword evidence="2" id="KW-1185">Reference proteome</keyword>
<dbReference type="Proteomes" id="UP000322634">
    <property type="component" value="Unassembled WGS sequence"/>
</dbReference>
<dbReference type="RefSeq" id="WP_148347640.1">
    <property type="nucleotide sequence ID" value="NZ_JBHSBF010000019.1"/>
</dbReference>
<dbReference type="EMBL" id="VSFF01000001">
    <property type="protein sequence ID" value="TYC18407.1"/>
    <property type="molecule type" value="Genomic_DNA"/>
</dbReference>
<comment type="caution">
    <text evidence="1">The sequence shown here is derived from an EMBL/GenBank/DDBJ whole genome shotgun (WGS) entry which is preliminary data.</text>
</comment>
<reference evidence="1 2" key="1">
    <citation type="submission" date="2019-08" db="EMBL/GenBank/DDBJ databases">
        <title>Actinomadura sp. nov. CYP1-5 isolated from mountain soil.</title>
        <authorList>
            <person name="Songsumanus A."/>
            <person name="Kuncharoen N."/>
            <person name="Kudo T."/>
            <person name="Yuki M."/>
            <person name="Igarashi Y."/>
            <person name="Tanasupawat S."/>
        </authorList>
    </citation>
    <scope>NUCLEOTIDE SEQUENCE [LARGE SCALE GENOMIC DNA]</scope>
    <source>
        <strain evidence="1 2">GKU157</strain>
    </source>
</reference>
<dbReference type="OrthoDB" id="4559622at2"/>